<accession>A0A0L6VJN7</accession>
<name>A0A0L6VJN7_9BASI</name>
<dbReference type="EMBL" id="LAVV01005375">
    <property type="protein sequence ID" value="KNZ60914.1"/>
    <property type="molecule type" value="Genomic_DNA"/>
</dbReference>
<organism evidence="2 3">
    <name type="scientific">Puccinia sorghi</name>
    <dbReference type="NCBI Taxonomy" id="27349"/>
    <lineage>
        <taxon>Eukaryota</taxon>
        <taxon>Fungi</taxon>
        <taxon>Dikarya</taxon>
        <taxon>Basidiomycota</taxon>
        <taxon>Pucciniomycotina</taxon>
        <taxon>Pucciniomycetes</taxon>
        <taxon>Pucciniales</taxon>
        <taxon>Pucciniaceae</taxon>
        <taxon>Puccinia</taxon>
    </lineage>
</organism>
<keyword evidence="3" id="KW-1185">Reference proteome</keyword>
<comment type="caution">
    <text evidence="2">The sequence shown here is derived from an EMBL/GenBank/DDBJ whole genome shotgun (WGS) entry which is preliminary data.</text>
</comment>
<sequence>MFSLNRKPTHDLYIEKTIRTSKSNPDKNAVGRLISIAEIIKRNFASSSTAGHRPPKRQKTGAHEPHCVSSNSLHQYNEYGSLECLILERAKSIDISPEDRQAALLARQAKIIHEFLDEERKRPRQSHTPWLKIYLWPTEIRALQNLANVSYQPPLVPENPAEDELSLTNEILPASGLSALPPTLVNPQEEILEEECDLAPI</sequence>
<feature type="region of interest" description="Disordered" evidence="1">
    <location>
        <begin position="45"/>
        <end position="69"/>
    </location>
</feature>
<evidence type="ECO:0000313" key="2">
    <source>
        <dbReference type="EMBL" id="KNZ60914.1"/>
    </source>
</evidence>
<dbReference type="STRING" id="27349.A0A0L6VJN7"/>
<dbReference type="OrthoDB" id="424402at2759"/>
<gene>
    <name evidence="2" type="ORF">VP01_1483g9</name>
</gene>
<dbReference type="Proteomes" id="UP000037035">
    <property type="component" value="Unassembled WGS sequence"/>
</dbReference>
<evidence type="ECO:0000256" key="1">
    <source>
        <dbReference type="SAM" id="MobiDB-lite"/>
    </source>
</evidence>
<protein>
    <submittedName>
        <fullName evidence="2">Uncharacterized protein</fullName>
    </submittedName>
</protein>
<evidence type="ECO:0000313" key="3">
    <source>
        <dbReference type="Proteomes" id="UP000037035"/>
    </source>
</evidence>
<dbReference type="AlphaFoldDB" id="A0A0L6VJN7"/>
<proteinExistence type="predicted"/>
<dbReference type="VEuPathDB" id="FungiDB:VP01_1483g9"/>
<reference evidence="2 3" key="1">
    <citation type="submission" date="2015-08" db="EMBL/GenBank/DDBJ databases">
        <title>Next Generation Sequencing and Analysis of the Genome of Puccinia sorghi L Schw, the Causal Agent of Maize Common Rust.</title>
        <authorList>
            <person name="Rochi L."/>
            <person name="Burguener G."/>
            <person name="Darino M."/>
            <person name="Turjanski A."/>
            <person name="Kreff E."/>
            <person name="Dieguez M.J."/>
            <person name="Sacco F."/>
        </authorList>
    </citation>
    <scope>NUCLEOTIDE SEQUENCE [LARGE SCALE GENOMIC DNA]</scope>
    <source>
        <strain evidence="2 3">RO10H11247</strain>
    </source>
</reference>